<dbReference type="GO" id="GO:0016740">
    <property type="term" value="F:transferase activity"/>
    <property type="evidence" value="ECO:0007669"/>
    <property type="project" value="InterPro"/>
</dbReference>
<evidence type="ECO:0000313" key="3">
    <source>
        <dbReference type="Proteomes" id="UP000178417"/>
    </source>
</evidence>
<proteinExistence type="predicted"/>
<feature type="signal peptide" evidence="1">
    <location>
        <begin position="1"/>
        <end position="21"/>
    </location>
</feature>
<evidence type="ECO:0008006" key="4">
    <source>
        <dbReference type="Google" id="ProtNLM"/>
    </source>
</evidence>
<accession>A0A1F4SSG1</accession>
<dbReference type="CDD" id="cd16913">
    <property type="entry name" value="YkuD_like"/>
    <property type="match status" value="1"/>
</dbReference>
<dbReference type="InterPro" id="IPR005490">
    <property type="entry name" value="LD_TPept_cat_dom"/>
</dbReference>
<keyword evidence="1" id="KW-0732">Signal</keyword>
<gene>
    <name evidence="2" type="ORF">A2310_05050</name>
</gene>
<dbReference type="EMBL" id="MEUB01000019">
    <property type="protein sequence ID" value="OGC23394.1"/>
    <property type="molecule type" value="Genomic_DNA"/>
</dbReference>
<dbReference type="STRING" id="1802579.A2310_05050"/>
<comment type="caution">
    <text evidence="2">The sequence shown here is derived from an EMBL/GenBank/DDBJ whole genome shotgun (WGS) entry which is preliminary data.</text>
</comment>
<evidence type="ECO:0000313" key="2">
    <source>
        <dbReference type="EMBL" id="OGC23394.1"/>
    </source>
</evidence>
<organism evidence="2 3">
    <name type="scientific">candidate division WOR-1 bacterium RIFOXYB2_FULL_37_13</name>
    <dbReference type="NCBI Taxonomy" id="1802579"/>
    <lineage>
        <taxon>Bacteria</taxon>
        <taxon>Bacillati</taxon>
        <taxon>Saganbacteria</taxon>
    </lineage>
</organism>
<evidence type="ECO:0000256" key="1">
    <source>
        <dbReference type="SAM" id="SignalP"/>
    </source>
</evidence>
<dbReference type="AlphaFoldDB" id="A0A1F4SSG1"/>
<sequence>MKKTIYFILFFAMIFITAATAQTFDPTFETVSTINETNFAQKFNDYLGYVYDSHGCLHFTPSDIYLLTQTIPKGISLTIKPYQIKKEEDISFMDKTPYFAEKTKTSDDIKRDKELFTSSTTEIVVYPSLNKLLIKVKGLPYAKVEALSGPPNKLLIAFDVPKDGQIEWDSWLTTPTDPGNYTILRSTDHYISNAYYKNTIVPFGAWIIKKNGIWSYQEKEKWYRLPQHIIEDLNRPLENRIYNYYDVTVDKNGKIKAARYAGHDFGKNVLLWTVDGKNHYPEMGYAAGELYYEQIILVKDIVYLLTIDGDDDFESLVLKNKNFSTYKELAEFIRTKGKIASKNIPSRVFSYYRLYNGFEMTNDDYKNIDARVLKAFKEYKENTLPRDAISREKELGLVYFLKMNSLVVDKEAGWYEKIKRDWEFWKKLRIGSRQDFKDMGILSAANRQNLLEGWINDRLEFRSITSPKQAKNLQTLTFASFFKPQEEGSLFDARERAEMFKVIEEVSISDSTGLNLYSVDALNDYNFGILLNDILGELYKSHGCMHVSPRNSLFLYTFLPIGAQITIYEYSKKLEEAQFKDIPYLSDLVNFTNDLENLKNKFSVTSEVNVAVYPASGFWVVYLGDKPFTKLRVRGGPQAKMYLVQGREKNGKPVFESHLAYPTTPGTFYVFKKTGHYISNIYYDTTLIEQGGLIKKEGKEWVYEKQEEKWAQIPSVLRSDLSKPEDKREYTYYDPVKNGSGEVMSVRWGSHPFGKYAIQTTKDRKNAFPELIHSSGDLIMEERQLINDLIKVLSAPFDELDKCAKYSADFDLYRICYDFVNDPSREDLIQPRERGSYRLYHNLSLTAKELSILPQDVVIANKVLRGKEKLTDSEINILVSYGIANKRGGQLKLDMPKILGLQFDTYQYVVMIQKYAHHYKVLKDRWEELTELRRSILKDFNAFVIKDPLLFHNFLRELMVRRTELKKLTQKEALEILKGLI</sequence>
<protein>
    <recommendedName>
        <fullName evidence="4">YkuD domain-containing protein</fullName>
    </recommendedName>
</protein>
<feature type="chain" id="PRO_5009514422" description="YkuD domain-containing protein" evidence="1">
    <location>
        <begin position="22"/>
        <end position="981"/>
    </location>
</feature>
<name>A0A1F4SSG1_UNCSA</name>
<reference evidence="2 3" key="1">
    <citation type="journal article" date="2016" name="Nat. Commun.">
        <title>Thousands of microbial genomes shed light on interconnected biogeochemical processes in an aquifer system.</title>
        <authorList>
            <person name="Anantharaman K."/>
            <person name="Brown C.T."/>
            <person name="Hug L.A."/>
            <person name="Sharon I."/>
            <person name="Castelle C.J."/>
            <person name="Probst A.J."/>
            <person name="Thomas B.C."/>
            <person name="Singh A."/>
            <person name="Wilkins M.J."/>
            <person name="Karaoz U."/>
            <person name="Brodie E.L."/>
            <person name="Williams K.H."/>
            <person name="Hubbard S.S."/>
            <person name="Banfield J.F."/>
        </authorList>
    </citation>
    <scope>NUCLEOTIDE SEQUENCE [LARGE SCALE GENOMIC DNA]</scope>
</reference>
<dbReference type="Proteomes" id="UP000178417">
    <property type="component" value="Unassembled WGS sequence"/>
</dbReference>